<dbReference type="EMBL" id="KI913120">
    <property type="protein sequence ID" value="ETV83247.1"/>
    <property type="molecule type" value="Genomic_DNA"/>
</dbReference>
<gene>
    <name evidence="1" type="ORF">H257_04020</name>
</gene>
<reference evidence="1" key="1">
    <citation type="submission" date="2013-12" db="EMBL/GenBank/DDBJ databases">
        <title>The Genome Sequence of Aphanomyces astaci APO3.</title>
        <authorList>
            <consortium name="The Broad Institute Genomics Platform"/>
            <person name="Russ C."/>
            <person name="Tyler B."/>
            <person name="van West P."/>
            <person name="Dieguez-Uribeondo J."/>
            <person name="Young S.K."/>
            <person name="Zeng Q."/>
            <person name="Gargeya S."/>
            <person name="Fitzgerald M."/>
            <person name="Abouelleil A."/>
            <person name="Alvarado L."/>
            <person name="Chapman S.B."/>
            <person name="Gainer-Dewar J."/>
            <person name="Goldberg J."/>
            <person name="Griggs A."/>
            <person name="Gujja S."/>
            <person name="Hansen M."/>
            <person name="Howarth C."/>
            <person name="Imamovic A."/>
            <person name="Ireland A."/>
            <person name="Larimer J."/>
            <person name="McCowan C."/>
            <person name="Murphy C."/>
            <person name="Pearson M."/>
            <person name="Poon T.W."/>
            <person name="Priest M."/>
            <person name="Roberts A."/>
            <person name="Saif S."/>
            <person name="Shea T."/>
            <person name="Sykes S."/>
            <person name="Wortman J."/>
            <person name="Nusbaum C."/>
            <person name="Birren B."/>
        </authorList>
    </citation>
    <scope>NUCLEOTIDE SEQUENCE [LARGE SCALE GENOMIC DNA]</scope>
    <source>
        <strain evidence="1">APO3</strain>
    </source>
</reference>
<protein>
    <submittedName>
        <fullName evidence="1">Uncharacterized protein</fullName>
    </submittedName>
</protein>
<proteinExistence type="predicted"/>
<name>W4GWG1_APHAT</name>
<evidence type="ECO:0000313" key="1">
    <source>
        <dbReference type="EMBL" id="ETV83248.1"/>
    </source>
</evidence>
<sequence length="112" mass="12752">MQTLRLSMTSNATFVRTRPRRRQKSRTLERSLARTSGFPSSCRWRAGMLPNKFCTVTMVPGRHFFDDTRPWNSTCPFYHARQSTCCLRAAHSDDFSVSVPRSIVSAFDGDSG</sequence>
<dbReference type="RefSeq" id="XP_009826677.1">
    <property type="nucleotide sequence ID" value="XM_009828375.1"/>
</dbReference>
<dbReference type="EMBL" id="KI913120">
    <property type="protein sequence ID" value="ETV83248.1"/>
    <property type="molecule type" value="Genomic_DNA"/>
</dbReference>
<dbReference type="VEuPathDB" id="FungiDB:H257_04020"/>
<dbReference type="AlphaFoldDB" id="W4GWG1"/>
<dbReference type="GeneID" id="20806016"/>
<accession>W4GWG1</accession>
<organism evidence="1">
    <name type="scientific">Aphanomyces astaci</name>
    <name type="common">Crayfish plague agent</name>
    <dbReference type="NCBI Taxonomy" id="112090"/>
    <lineage>
        <taxon>Eukaryota</taxon>
        <taxon>Sar</taxon>
        <taxon>Stramenopiles</taxon>
        <taxon>Oomycota</taxon>
        <taxon>Saprolegniomycetes</taxon>
        <taxon>Saprolegniales</taxon>
        <taxon>Verrucalvaceae</taxon>
        <taxon>Aphanomyces</taxon>
    </lineage>
</organism>
<dbReference type="RefSeq" id="XP_009826678.1">
    <property type="nucleotide sequence ID" value="XM_009828376.1"/>
</dbReference>